<evidence type="ECO:0000256" key="1">
    <source>
        <dbReference type="SAM" id="SignalP"/>
    </source>
</evidence>
<comment type="caution">
    <text evidence="2">The sequence shown here is derived from an EMBL/GenBank/DDBJ whole genome shotgun (WGS) entry which is preliminary data.</text>
</comment>
<evidence type="ECO:0000313" key="2">
    <source>
        <dbReference type="EMBL" id="OOK82014.1"/>
    </source>
</evidence>
<keyword evidence="1" id="KW-0732">Signal</keyword>
<dbReference type="EMBL" id="MVBM01000001">
    <property type="protein sequence ID" value="OOK82014.1"/>
    <property type="molecule type" value="Genomic_DNA"/>
</dbReference>
<feature type="signal peptide" evidence="1">
    <location>
        <begin position="1"/>
        <end position="18"/>
    </location>
</feature>
<dbReference type="Proteomes" id="UP000189229">
    <property type="component" value="Unassembled WGS sequence"/>
</dbReference>
<organism evidence="2 3">
    <name type="scientific">Mycobacterium kansasii</name>
    <dbReference type="NCBI Taxonomy" id="1768"/>
    <lineage>
        <taxon>Bacteria</taxon>
        <taxon>Bacillati</taxon>
        <taxon>Actinomycetota</taxon>
        <taxon>Actinomycetes</taxon>
        <taxon>Mycobacteriales</taxon>
        <taxon>Mycobacteriaceae</taxon>
        <taxon>Mycobacterium</taxon>
    </lineage>
</organism>
<name>A0A1V3XS06_MYCKA</name>
<accession>A0A1V3XS06</accession>
<proteinExistence type="predicted"/>
<gene>
    <name evidence="2" type="ORF">BZL30_0178</name>
</gene>
<protein>
    <submittedName>
        <fullName evidence="2">Uncharacterized protein</fullName>
    </submittedName>
</protein>
<reference evidence="2 3" key="1">
    <citation type="submission" date="2017-02" db="EMBL/GenBank/DDBJ databases">
        <title>Complete genome sequences of Mycobacterium kansasii strains isolated from rhesus macaques.</title>
        <authorList>
            <person name="Panda A."/>
            <person name="Nagaraj S."/>
            <person name="Zhao X."/>
            <person name="Tettelin H."/>
            <person name="Detolla L.J."/>
        </authorList>
    </citation>
    <scope>NUCLEOTIDE SEQUENCE [LARGE SCALE GENOMIC DNA]</scope>
    <source>
        <strain evidence="2 3">11-3813</strain>
    </source>
</reference>
<feature type="chain" id="PRO_5039199680" evidence="1">
    <location>
        <begin position="19"/>
        <end position="67"/>
    </location>
</feature>
<sequence length="67" mass="6921">MLIAVIAVLLCSLGFVMANRHHATGQRTSHPAQAQAAMLDARGVNEHACAALCPRAACPSGCPADPR</sequence>
<evidence type="ECO:0000313" key="3">
    <source>
        <dbReference type="Proteomes" id="UP000189229"/>
    </source>
</evidence>
<dbReference type="AlphaFoldDB" id="A0A1V3XS06"/>